<proteinExistence type="predicted"/>
<evidence type="ECO:0000313" key="2">
    <source>
        <dbReference type="EnsemblPlants" id="OPUNC01G28680.1"/>
    </source>
</evidence>
<evidence type="ECO:0000313" key="3">
    <source>
        <dbReference type="Proteomes" id="UP000026962"/>
    </source>
</evidence>
<dbReference type="eggNOG" id="KOG4197">
    <property type="taxonomic scope" value="Eukaryota"/>
</dbReference>
<protein>
    <recommendedName>
        <fullName evidence="1">DYW domain-containing protein</fullName>
    </recommendedName>
</protein>
<reference evidence="2" key="1">
    <citation type="submission" date="2015-04" db="UniProtKB">
        <authorList>
            <consortium name="EnsemblPlants"/>
        </authorList>
    </citation>
    <scope>IDENTIFICATION</scope>
</reference>
<accession>A0A0E0JN95</accession>
<name>A0A0E0JN95_ORYPU</name>
<dbReference type="Gramene" id="OPUNC01G28680.1">
    <property type="protein sequence ID" value="OPUNC01G28680.1"/>
    <property type="gene ID" value="OPUNC01G28680"/>
</dbReference>
<dbReference type="EnsemblPlants" id="OPUNC01G28680.1">
    <property type="protein sequence ID" value="OPUNC01G28680.1"/>
    <property type="gene ID" value="OPUNC01G28680"/>
</dbReference>
<evidence type="ECO:0000259" key="1">
    <source>
        <dbReference type="Pfam" id="PF14432"/>
    </source>
</evidence>
<dbReference type="STRING" id="4537.A0A0E0JN95"/>
<keyword evidence="3" id="KW-1185">Reference proteome</keyword>
<dbReference type="GO" id="GO:0008270">
    <property type="term" value="F:zinc ion binding"/>
    <property type="evidence" value="ECO:0007669"/>
    <property type="project" value="InterPro"/>
</dbReference>
<dbReference type="Proteomes" id="UP000026962">
    <property type="component" value="Chromosome 1"/>
</dbReference>
<dbReference type="Gramene" id="OPUNC01G28630.1">
    <property type="protein sequence ID" value="OPUNC01G28630.1"/>
    <property type="gene ID" value="OPUNC01G28630"/>
</dbReference>
<dbReference type="EnsemblPlants" id="OPUNC01G28630.1">
    <property type="protein sequence ID" value="OPUNC01G28630.1"/>
    <property type="gene ID" value="OPUNC01G28630"/>
</dbReference>
<dbReference type="InterPro" id="IPR032867">
    <property type="entry name" value="DYW_dom"/>
</dbReference>
<feature type="domain" description="DYW" evidence="1">
    <location>
        <begin position="2"/>
        <end position="44"/>
    </location>
</feature>
<reference evidence="2" key="2">
    <citation type="submission" date="2018-05" db="EMBL/GenBank/DDBJ databases">
        <title>OpunRS2 (Oryza punctata Reference Sequence Version 2).</title>
        <authorList>
            <person name="Zhang J."/>
            <person name="Kudrna D."/>
            <person name="Lee S."/>
            <person name="Talag J."/>
            <person name="Welchert J."/>
            <person name="Wing R.A."/>
        </authorList>
    </citation>
    <scope>NUCLEOTIDE SEQUENCE [LARGE SCALE GENOMIC DNA]</scope>
</reference>
<sequence>MEIRIVKNLRVCKDCHDYTKMISKVFNREIVMRDRNRIDALEQNHSEAKARRWPKENSGVRTGLIKKAYW</sequence>
<dbReference type="AlphaFoldDB" id="A0A0E0JN95"/>
<dbReference type="HOGENOM" id="CLU_2762181_0_0_1"/>
<organism evidence="2">
    <name type="scientific">Oryza punctata</name>
    <name type="common">Red rice</name>
    <dbReference type="NCBI Taxonomy" id="4537"/>
    <lineage>
        <taxon>Eukaryota</taxon>
        <taxon>Viridiplantae</taxon>
        <taxon>Streptophyta</taxon>
        <taxon>Embryophyta</taxon>
        <taxon>Tracheophyta</taxon>
        <taxon>Spermatophyta</taxon>
        <taxon>Magnoliopsida</taxon>
        <taxon>Liliopsida</taxon>
        <taxon>Poales</taxon>
        <taxon>Poaceae</taxon>
        <taxon>BOP clade</taxon>
        <taxon>Oryzoideae</taxon>
        <taxon>Oryzeae</taxon>
        <taxon>Oryzinae</taxon>
        <taxon>Oryza</taxon>
    </lineage>
</organism>
<dbReference type="Pfam" id="PF14432">
    <property type="entry name" value="DYW_deaminase"/>
    <property type="match status" value="1"/>
</dbReference>